<accession>A0A4Q9HUJ9</accession>
<evidence type="ECO:0000313" key="2">
    <source>
        <dbReference type="Proteomes" id="UP000292452"/>
    </source>
</evidence>
<gene>
    <name evidence="1" type="ORF">EYS09_15370</name>
</gene>
<protein>
    <submittedName>
        <fullName evidence="1">Uncharacterized protein</fullName>
    </submittedName>
</protein>
<sequence>MIQFSTLAADRSGDHTVQLAVTQARRSEHPERTTWGPDDAAPADDYWDWQEFVVDGAGDLWIRLTGDSPHKGEWQLRGYKSWLSFEEKIKPVPWQDLVAAYGPLTDLPDGWYRQRNEVLEAVAGAMSDMDDILFHAWGAHTLGTDRAHGPLIDDDNADDDIVRHAQNVADRLTQQAAKIRTSLAAAHLVTPAEHTG</sequence>
<organism evidence="1 2">
    <name type="scientific">Streptomyces kasugaensis</name>
    <dbReference type="NCBI Taxonomy" id="1946"/>
    <lineage>
        <taxon>Bacteria</taxon>
        <taxon>Bacillati</taxon>
        <taxon>Actinomycetota</taxon>
        <taxon>Actinomycetes</taxon>
        <taxon>Kitasatosporales</taxon>
        <taxon>Streptomycetaceae</taxon>
        <taxon>Streptomyces</taxon>
    </lineage>
</organism>
<name>A0A4Q9HUJ9_STRKA</name>
<proteinExistence type="predicted"/>
<dbReference type="Proteomes" id="UP000292452">
    <property type="component" value="Unassembled WGS sequence"/>
</dbReference>
<keyword evidence="2" id="KW-1185">Reference proteome</keyword>
<dbReference type="AlphaFoldDB" id="A0A4Q9HUJ9"/>
<dbReference type="RefSeq" id="WP_131123646.1">
    <property type="nucleotide sequence ID" value="NZ_SIXH01000114.1"/>
</dbReference>
<dbReference type="EMBL" id="SIXH01000114">
    <property type="protein sequence ID" value="TBO58817.1"/>
    <property type="molecule type" value="Genomic_DNA"/>
</dbReference>
<comment type="caution">
    <text evidence="1">The sequence shown here is derived from an EMBL/GenBank/DDBJ whole genome shotgun (WGS) entry which is preliminary data.</text>
</comment>
<evidence type="ECO:0000313" key="1">
    <source>
        <dbReference type="EMBL" id="TBO58817.1"/>
    </source>
</evidence>
<reference evidence="1 2" key="1">
    <citation type="submission" date="2019-02" db="EMBL/GenBank/DDBJ databases">
        <title>Draft Genome Sequence of Streptomyces sp. AM-2504, identified by 16S rRNA comparative analysis as a Streptomyces Kasugaensis strain.</title>
        <authorList>
            <person name="Napolioni V."/>
            <person name="Giuliodori A.M."/>
            <person name="Spurio R."/>
            <person name="Fabbretti A."/>
        </authorList>
    </citation>
    <scope>NUCLEOTIDE SEQUENCE [LARGE SCALE GENOMIC DNA]</scope>
    <source>
        <strain evidence="1 2">AM-2504</strain>
    </source>
</reference>